<name>A0ABW2FW44_9ACTN</name>
<dbReference type="EMBL" id="JBHTAJ010000032">
    <property type="protein sequence ID" value="MFC7181459.1"/>
    <property type="molecule type" value="Genomic_DNA"/>
</dbReference>
<evidence type="ECO:0000256" key="1">
    <source>
        <dbReference type="SAM" id="Phobius"/>
    </source>
</evidence>
<evidence type="ECO:0000259" key="2">
    <source>
        <dbReference type="Pfam" id="PF13400"/>
    </source>
</evidence>
<dbReference type="Pfam" id="PF13400">
    <property type="entry name" value="Tad"/>
    <property type="match status" value="1"/>
</dbReference>
<keyword evidence="4" id="KW-1185">Reference proteome</keyword>
<dbReference type="InterPro" id="IPR028087">
    <property type="entry name" value="Tad_N"/>
</dbReference>
<feature type="transmembrane region" description="Helical" evidence="1">
    <location>
        <begin position="21"/>
        <end position="39"/>
    </location>
</feature>
<sequence length="144" mass="15169">MTTTILQRLKARLREDEGSGALYLIFGAMLFMLFASFVIDGGLAIHQREKAADIAEQAARYTANQIDSASLRAGNLSVPANPACSGYAQSFAAQAGASATCTSSGGNTVTVEVQLTYQPILMRLLGQTSITVRGNATAHAVQEQ</sequence>
<organism evidence="3 4">
    <name type="scientific">Kitasatospora paranensis</name>
    <dbReference type="NCBI Taxonomy" id="258053"/>
    <lineage>
        <taxon>Bacteria</taxon>
        <taxon>Bacillati</taxon>
        <taxon>Actinomycetota</taxon>
        <taxon>Actinomycetes</taxon>
        <taxon>Kitasatosporales</taxon>
        <taxon>Streptomycetaceae</taxon>
        <taxon>Kitasatospora</taxon>
    </lineage>
</organism>
<feature type="domain" description="Putative Flp pilus-assembly TadG-like N-terminal" evidence="2">
    <location>
        <begin position="18"/>
        <end position="64"/>
    </location>
</feature>
<evidence type="ECO:0000313" key="3">
    <source>
        <dbReference type="EMBL" id="MFC7181459.1"/>
    </source>
</evidence>
<proteinExistence type="predicted"/>
<keyword evidence="1" id="KW-1133">Transmembrane helix</keyword>
<keyword evidence="1" id="KW-0472">Membrane</keyword>
<dbReference type="Proteomes" id="UP001596435">
    <property type="component" value="Unassembled WGS sequence"/>
</dbReference>
<keyword evidence="1" id="KW-0812">Transmembrane</keyword>
<accession>A0ABW2FW44</accession>
<comment type="caution">
    <text evidence="3">The sequence shown here is derived from an EMBL/GenBank/DDBJ whole genome shotgun (WGS) entry which is preliminary data.</text>
</comment>
<evidence type="ECO:0000313" key="4">
    <source>
        <dbReference type="Proteomes" id="UP001596435"/>
    </source>
</evidence>
<reference evidence="4" key="1">
    <citation type="journal article" date="2019" name="Int. J. Syst. Evol. Microbiol.">
        <title>The Global Catalogue of Microorganisms (GCM) 10K type strain sequencing project: providing services to taxonomists for standard genome sequencing and annotation.</title>
        <authorList>
            <consortium name="The Broad Institute Genomics Platform"/>
            <consortium name="The Broad Institute Genome Sequencing Center for Infectious Disease"/>
            <person name="Wu L."/>
            <person name="Ma J."/>
        </authorList>
    </citation>
    <scope>NUCLEOTIDE SEQUENCE [LARGE SCALE GENOMIC DNA]</scope>
    <source>
        <strain evidence="4">CGMCC 1.12859</strain>
    </source>
</reference>
<protein>
    <submittedName>
        <fullName evidence="3">TadE/TadG family type IV pilus assembly protein</fullName>
    </submittedName>
</protein>
<dbReference type="RefSeq" id="WP_345703832.1">
    <property type="nucleotide sequence ID" value="NZ_BAABKV010000001.1"/>
</dbReference>
<gene>
    <name evidence="3" type="ORF">ACFQMG_18065</name>
</gene>